<gene>
    <name evidence="1" type="ORF">FC770_03410</name>
</gene>
<dbReference type="AlphaFoldDB" id="A0A4U2YS19"/>
<keyword evidence="2" id="KW-1185">Reference proteome</keyword>
<accession>A0A4U2YS19</accession>
<dbReference type="InterPro" id="IPR014825">
    <property type="entry name" value="DNA_alkylation"/>
</dbReference>
<sequence length="254" mass="28083">MTDPGTPTADDVRSALARVADPDDALNHARFFQTQPGGYGEGDVFIGVRVPKVRTVAKTYAALPLVEIRDLLDDVEHEHRLTALVIAVEAFKRALRPRTRDDDLRRRLHALHLDAVRAGCVDNWDLVDVSAEWLVGEHVRTSGAGTALIHTLAGDEDLWRRRVGILATFAHTKAGDPQPTFAVAEQVLADRRDLVQKATGWMLREVGKRIDRAQLVDFLTEHAGDMGRTALSYATEHLDADLRAHLRSLPPSST</sequence>
<dbReference type="SUPFAM" id="SSF48371">
    <property type="entry name" value="ARM repeat"/>
    <property type="match status" value="1"/>
</dbReference>
<dbReference type="Proteomes" id="UP000307808">
    <property type="component" value="Unassembled WGS sequence"/>
</dbReference>
<dbReference type="OrthoDB" id="9775346at2"/>
<dbReference type="PANTHER" id="PTHR34070">
    <property type="entry name" value="ARMADILLO-TYPE FOLD"/>
    <property type="match status" value="1"/>
</dbReference>
<name>A0A4U2YS19_9ACTN</name>
<dbReference type="PANTHER" id="PTHR34070:SF1">
    <property type="entry name" value="DNA ALKYLATION REPAIR PROTEIN"/>
    <property type="match status" value="1"/>
</dbReference>
<evidence type="ECO:0000313" key="1">
    <source>
        <dbReference type="EMBL" id="TKI64219.1"/>
    </source>
</evidence>
<reference evidence="1 2" key="1">
    <citation type="submission" date="2019-04" db="EMBL/GenBank/DDBJ databases">
        <authorList>
            <person name="Dong K."/>
        </authorList>
    </citation>
    <scope>NUCLEOTIDE SEQUENCE [LARGE SCALE GENOMIC DNA]</scope>
    <source>
        <strain evidence="2">dk3543</strain>
    </source>
</reference>
<dbReference type="EMBL" id="SZPY01000001">
    <property type="protein sequence ID" value="TKI64219.1"/>
    <property type="molecule type" value="Genomic_DNA"/>
</dbReference>
<protein>
    <submittedName>
        <fullName evidence="1">DNA alkylation repair protein</fullName>
    </submittedName>
</protein>
<dbReference type="Pfam" id="PF08713">
    <property type="entry name" value="DNA_alkylation"/>
    <property type="match status" value="1"/>
</dbReference>
<comment type="caution">
    <text evidence="1">The sequence shown here is derived from an EMBL/GenBank/DDBJ whole genome shotgun (WGS) entry which is preliminary data.</text>
</comment>
<dbReference type="Gene3D" id="1.25.10.90">
    <property type="match status" value="1"/>
</dbReference>
<dbReference type="InterPro" id="IPR016024">
    <property type="entry name" value="ARM-type_fold"/>
</dbReference>
<evidence type="ECO:0000313" key="2">
    <source>
        <dbReference type="Proteomes" id="UP000307808"/>
    </source>
</evidence>
<dbReference type="CDD" id="cd06561">
    <property type="entry name" value="AlkD_like"/>
    <property type="match status" value="1"/>
</dbReference>
<dbReference type="RefSeq" id="WP_137064679.1">
    <property type="nucleotide sequence ID" value="NZ_CP040748.1"/>
</dbReference>
<proteinExistence type="predicted"/>
<organism evidence="1 2">
    <name type="scientific">Nocardioides jishulii</name>
    <dbReference type="NCBI Taxonomy" id="2575440"/>
    <lineage>
        <taxon>Bacteria</taxon>
        <taxon>Bacillati</taxon>
        <taxon>Actinomycetota</taxon>
        <taxon>Actinomycetes</taxon>
        <taxon>Propionibacteriales</taxon>
        <taxon>Nocardioidaceae</taxon>
        <taxon>Nocardioides</taxon>
    </lineage>
</organism>